<dbReference type="Gene3D" id="3.40.50.1580">
    <property type="entry name" value="Nucleoside phosphorylase domain"/>
    <property type="match status" value="1"/>
</dbReference>
<keyword evidence="1 3" id="KW-0853">WD repeat</keyword>
<dbReference type="SUPFAM" id="SSF56399">
    <property type="entry name" value="ADP-ribosylation"/>
    <property type="match status" value="1"/>
</dbReference>
<dbReference type="Pfam" id="PF06108">
    <property type="entry name" value="DUF952"/>
    <property type="match status" value="1"/>
</dbReference>
<feature type="region of interest" description="Disordered" evidence="4">
    <location>
        <begin position="1951"/>
        <end position="1973"/>
    </location>
</feature>
<dbReference type="InterPro" id="IPR019775">
    <property type="entry name" value="WD40_repeat_CS"/>
</dbReference>
<evidence type="ECO:0000256" key="3">
    <source>
        <dbReference type="PROSITE-ProRule" id="PRU00221"/>
    </source>
</evidence>
<dbReference type="Proteomes" id="UP001273209">
    <property type="component" value="Unassembled WGS sequence"/>
</dbReference>
<dbReference type="GeneID" id="87915833"/>
<dbReference type="InterPro" id="IPR027417">
    <property type="entry name" value="P-loop_NTPase"/>
</dbReference>
<dbReference type="PROSITE" id="PS00678">
    <property type="entry name" value="WD_REPEATS_1"/>
    <property type="match status" value="1"/>
</dbReference>
<dbReference type="RefSeq" id="XP_062759355.1">
    <property type="nucleotide sequence ID" value="XM_062895928.1"/>
</dbReference>
<dbReference type="Pfam" id="PF00400">
    <property type="entry name" value="WD40"/>
    <property type="match status" value="1"/>
</dbReference>
<dbReference type="EMBL" id="JAWRVG010000004">
    <property type="protein sequence ID" value="KAK4082926.1"/>
    <property type="molecule type" value="Genomic_DNA"/>
</dbReference>
<dbReference type="SUPFAM" id="SSF51004">
    <property type="entry name" value="C-terminal (heme d1) domain of cytochrome cd1-nitrite reductase"/>
    <property type="match status" value="1"/>
</dbReference>
<dbReference type="SUPFAM" id="SSF52540">
    <property type="entry name" value="P-loop containing nucleoside triphosphate hydrolases"/>
    <property type="match status" value="1"/>
</dbReference>
<dbReference type="PROSITE" id="PS50837">
    <property type="entry name" value="NACHT"/>
    <property type="match status" value="1"/>
</dbReference>
<dbReference type="SUPFAM" id="SSF53167">
    <property type="entry name" value="Purine and uridine phosphorylases"/>
    <property type="match status" value="1"/>
</dbReference>
<dbReference type="Gene3D" id="2.130.10.10">
    <property type="entry name" value="YVTN repeat-like/Quinoprotein amine dehydrogenase"/>
    <property type="match status" value="3"/>
</dbReference>
<dbReference type="InterPro" id="IPR007111">
    <property type="entry name" value="NACHT_NTPase"/>
</dbReference>
<dbReference type="PROSITE" id="PS50082">
    <property type="entry name" value="WD_REPEATS_2"/>
    <property type="match status" value="1"/>
</dbReference>
<evidence type="ECO:0000256" key="4">
    <source>
        <dbReference type="SAM" id="MobiDB-lite"/>
    </source>
</evidence>
<feature type="repeat" description="WD" evidence="3">
    <location>
        <begin position="1433"/>
        <end position="1474"/>
    </location>
</feature>
<dbReference type="Gene3D" id="3.40.50.300">
    <property type="entry name" value="P-loop containing nucleotide triphosphate hydrolases"/>
    <property type="match status" value="1"/>
</dbReference>
<sequence>MWRQYVGLECFLERLLGRSNLVGKSDSDAAMPHKTTHIATAIRFIEPSVYRDASLGPPSEDVSLPSSIAAHVGHPDQVYEIGAKFFQATSLWMPIVCRKRFYADALNPISPYRRGLILLALTMKLYCAPASENGNDERWPLYQLVKTFYADVEATGPMSVHILQAAVFIAIYEIDQAIYPSAYLSVGRVGDSKPGLSGVDIEEHRRVWWAVLMLDRLLNIGDPSRPLATEEPTFDSFLPITDKDFNDGTFRPEDAITISTGFNQKTSLFGGLAQATYLLGQTIKSISASLSQYGGSHTIRLEEDTAQLRRTLHAYVQAVEKWTAVRKLQYCPASAICYIALFLLQEYHWKQIGATTAQEIRSTIFYETKSAWEAICIMAKDPDVGCVDPPISRIAGELSTLFRQMIYQTTAQFIMVGFGDPDADTKAKIESLTGILHVMEPRWHLSTVLLNILEAKKAKLVSAASDLRFGLAKDTDYKLSSRVIVFHFFTLLRKMAAFSQAPISRSDFEIGILCSTDLDYTAICLLLDDCWDAEGYTFGRVEGDFNFYVTGRIGSFNVVILKLSDRGKASAAAAATSLRSSYHDLKLIFITGICDGVPGTKGEDGELALGDVVISKSIVQYDLGRLYSDKLAIKTAVEDSLGRPSRDVRNFIAAMSTRPHRKALEKRAAAHLAQIQKEAVNKVIYEYPGSANDILFESTYYHECHHLPKCACMDDPSKELPCEEAGCDYNRQLPRKRFEDTKRLQVNRGWFVFFGRVGSGDTISMSGIYRDQIARELDIIALETGSAGAWDELPCVIVKGVSGYGDGHKNNSWNHWQNFAAATAASTTRALIERYPSTDKTHIMRNRQVYDACLKDLFITDPEADKLRIESTKGGLFEKAYNWILTNENYLQWRDNAESRLLWIKGGPGKGKTMLLCGIIDELKKDRPTRNVCHFLCQATDSRLDNATSILRGLLHTIIGRQPVLFSHMRDGYEKAGKKLFEDTNSWYSLSQIFLNLVNDPTLQSPIIIIDALDECRTDLSQLLDLIAKDLSSPSSKVKWLLSSRNEQDIINALETTKNKRAISLELNAGSVSKAIADYINHQVQALSKLKQYTQDQESKVERYLHENANGTFLWVALVCAQLKGASRSDPLPKPSEFPAELNSLYGRMITKVCDLKVSGQGRKILAIATVSRRPLTMKEFNSLVDTSEDHRQSLELVWGDILGYCGSFLTLRDGIVYFVHQSAKDFLVTEASAQLFPDGLRLVHTNIFNHCISAMNNTLRRNMYGLENPGCMANQITLDQVKSSSLTSVAYCCVYWIHHFEQSVAESALGTSDNTEIHKMLYTFLSEKYVYWLEALSLLKSVFTGMEDLQRLKSLIIDERVSGLKDLVQDNYRFIQMFGNVVADFPLQVYMSGLLFSPTQSLTHRLFTKESPKCIQLLPKKEMSWNQYLQRFDGHTDAINSLDVSRCGTWLASSSEDETIKIWETKTGRLIRSMKTHSYSSISFSPWNSNKIACGGLHMDEIIVWDIITGKMLQQIKLPETEFIRMLSLLPSVQNELGCVSHTKDGKSMDISFYNTKTGEMTNLVKFPLTEQEVHYLVALSPKDSRTFAATPTWSGFSNVHGPEVKVYSLNVNNELQDLQCFTCLRTEAIRFSQSGHLIVVHAMSKSRCISMFDVATGATLWKSPIDIDLSPPHLAVSRDGRLALCDCNKVDVLDAATGKMLSTQKIEPGDMAFPYAQDGNNIYVASQNVINVVELGSREPSRKNPSTSHIEQLTSAYKGAVLSPDGRQLATFTRGRVPMIVVCDTLFQKRTCIYRVRGFGNSCALAFSPDSRKLACLLDGKLGVWDVSSGSKTKKLLNHKHYSESYGYTVLFSKDGKYLAVAYTSLETSERAKVKVEIWNVDTSQRFIYLEFLKGQDERLWRTFLAFSPSGELLAFSWHVTERNLTRIEVWDVASRKGVFSKSICGDDLKSSTGGPSPQIRPSSSSRSTTEPVRLKRLSFLDESHLILDMFDQRDIRVILETKKSSEPAEQLNKELVHLRDDTDLTIDQSNSWINFRGEKLLWLPPEYRPDENLWDIQQNCIVITEPYEGRLFGLKFCCIGCIGRVFTPGWQPGESRLCSVDVEAPVARPELSDGELEFLTMDAPDDKMMEFSKSRNYEGREIFLSLRFKMSAANPPKFIYKILPAAPQDPLPEQFPFSQLDANDGFVHLSTSTQVPNTADLFFTEATELWLIKLELAKLADPLKWDDGFPHLYGNFGAADVHSLEKFERREGQKWSEGMKASAWLE</sequence>
<feature type="compositionally biased region" description="Low complexity" evidence="4">
    <location>
        <begin position="1958"/>
        <end position="1970"/>
    </location>
</feature>
<dbReference type="PANTHER" id="PTHR10039">
    <property type="entry name" value="AMELOGENIN"/>
    <property type="match status" value="1"/>
</dbReference>
<dbReference type="InterPro" id="IPR001680">
    <property type="entry name" value="WD40_rpt"/>
</dbReference>
<dbReference type="PROSITE" id="PS50294">
    <property type="entry name" value="WD_REPEATS_REGION"/>
    <property type="match status" value="1"/>
</dbReference>
<evidence type="ECO:0000256" key="1">
    <source>
        <dbReference type="ARBA" id="ARBA00022574"/>
    </source>
</evidence>
<accession>A0AAE1IJT5</accession>
<dbReference type="SMART" id="SM00320">
    <property type="entry name" value="WD40"/>
    <property type="match status" value="3"/>
</dbReference>
<feature type="domain" description="NACHT" evidence="5">
    <location>
        <begin position="900"/>
        <end position="1121"/>
    </location>
</feature>
<reference evidence="6" key="1">
    <citation type="submission" date="2023-11" db="EMBL/GenBank/DDBJ databases">
        <title>The genome sequences of three competitors of mushroom-forming fungi.</title>
        <authorList>
            <person name="Beijen E."/>
            <person name="Ohm R.A."/>
        </authorList>
    </citation>
    <scope>NUCLEOTIDE SEQUENCE</scope>
    <source>
        <strain evidence="6">CBS 100526</strain>
    </source>
</reference>
<dbReference type="InterPro" id="IPR015943">
    <property type="entry name" value="WD40/YVTN_repeat-like_dom_sf"/>
</dbReference>
<name>A0AAE1IJT5_9HYPO</name>
<dbReference type="SUPFAM" id="SSF50978">
    <property type="entry name" value="WD40 repeat-like"/>
    <property type="match status" value="1"/>
</dbReference>
<evidence type="ECO:0000313" key="7">
    <source>
        <dbReference type="Proteomes" id="UP001273209"/>
    </source>
</evidence>
<gene>
    <name evidence="6" type="ORF">Triagg1_1816</name>
</gene>
<dbReference type="GO" id="GO:0009116">
    <property type="term" value="P:nucleoside metabolic process"/>
    <property type="evidence" value="ECO:0007669"/>
    <property type="project" value="InterPro"/>
</dbReference>
<keyword evidence="2" id="KW-0677">Repeat</keyword>
<dbReference type="InterPro" id="IPR011048">
    <property type="entry name" value="Haem_d1_sf"/>
</dbReference>
<proteinExistence type="predicted"/>
<comment type="caution">
    <text evidence="6">The sequence shown here is derived from an EMBL/GenBank/DDBJ whole genome shotgun (WGS) entry which is preliminary data.</text>
</comment>
<keyword evidence="7" id="KW-1185">Reference proteome</keyword>
<protein>
    <recommendedName>
        <fullName evidence="5">NACHT domain-containing protein</fullName>
    </recommendedName>
</protein>
<evidence type="ECO:0000259" key="5">
    <source>
        <dbReference type="PROSITE" id="PS50837"/>
    </source>
</evidence>
<dbReference type="CDD" id="cd12148">
    <property type="entry name" value="fungal_TF_MHR"/>
    <property type="match status" value="1"/>
</dbReference>
<evidence type="ECO:0000313" key="6">
    <source>
        <dbReference type="EMBL" id="KAK4082926.1"/>
    </source>
</evidence>
<dbReference type="PANTHER" id="PTHR10039:SF14">
    <property type="entry name" value="NACHT DOMAIN-CONTAINING PROTEIN"/>
    <property type="match status" value="1"/>
</dbReference>
<dbReference type="GO" id="GO:0003824">
    <property type="term" value="F:catalytic activity"/>
    <property type="evidence" value="ECO:0007669"/>
    <property type="project" value="InterPro"/>
</dbReference>
<dbReference type="InterPro" id="IPR035994">
    <property type="entry name" value="Nucleoside_phosphorylase_sf"/>
</dbReference>
<dbReference type="InterPro" id="IPR036322">
    <property type="entry name" value="WD40_repeat_dom_sf"/>
</dbReference>
<organism evidence="6 7">
    <name type="scientific">Trichoderma aggressivum f. europaeum</name>
    <dbReference type="NCBI Taxonomy" id="173218"/>
    <lineage>
        <taxon>Eukaryota</taxon>
        <taxon>Fungi</taxon>
        <taxon>Dikarya</taxon>
        <taxon>Ascomycota</taxon>
        <taxon>Pezizomycotina</taxon>
        <taxon>Sordariomycetes</taxon>
        <taxon>Hypocreomycetidae</taxon>
        <taxon>Hypocreales</taxon>
        <taxon>Hypocreaceae</taxon>
        <taxon>Trichoderma</taxon>
    </lineage>
</organism>
<dbReference type="Pfam" id="PF24883">
    <property type="entry name" value="NPHP3_N"/>
    <property type="match status" value="1"/>
</dbReference>
<dbReference type="InterPro" id="IPR056884">
    <property type="entry name" value="NPHP3-like_N"/>
</dbReference>
<dbReference type="Gene3D" id="3.20.170.20">
    <property type="entry name" value="Protein of unknown function DUF952"/>
    <property type="match status" value="1"/>
</dbReference>
<evidence type="ECO:0000256" key="2">
    <source>
        <dbReference type="ARBA" id="ARBA00022737"/>
    </source>
</evidence>
<dbReference type="InterPro" id="IPR009297">
    <property type="entry name" value="DUF952"/>
</dbReference>